<sequence length="248" mass="28773">MTVDNDIKYNQLLQQFAVAAFEFLSPVESAEQWVSKGTSQSFEQLYQFWQLQHPEAGKIYWQSRSWSMLAWQPISLALIAYYQVQASPDFSRLKQRYHLGNVFGYQFEHSEKALWQQFDTPSLLRKSIAQSLRRVLDQLLEDFSQVTRISPSTAYRNISDGLLDMMLRGAKASSQSIQIEQLEHEFAHWVEDLGLPLQPRAHLFEDTADELQVARVSCCMDYKKQQGRYCVGCPCEPNQKQNKKTCIS</sequence>
<dbReference type="Proteomes" id="UP001310248">
    <property type="component" value="Unassembled WGS sequence"/>
</dbReference>
<reference evidence="1 2" key="2">
    <citation type="submission" date="2023-12" db="EMBL/GenBank/DDBJ databases">
        <authorList>
            <consortium name="Cladostephus spongiosus"/>
            <person name="Lorente B."/>
            <person name="Cabral C."/>
            <person name="Frias J."/>
            <person name="Faria J."/>
            <person name="Toubarro D."/>
        </authorList>
    </citation>
    <scope>NUCLEOTIDE SEQUENCE [LARGE SCALE GENOMIC DNA]</scope>
    <source>
        <strain evidence="1 2">ZMCS4</strain>
    </source>
</reference>
<name>A0ABU7G0Q5_9ALTE</name>
<proteinExistence type="predicted"/>
<dbReference type="EMBL" id="JAYDYW010000004">
    <property type="protein sequence ID" value="MEE1672997.1"/>
    <property type="molecule type" value="Genomic_DNA"/>
</dbReference>
<gene>
    <name evidence="1" type="ORF">SNR37_002408</name>
</gene>
<dbReference type="NCBIfam" id="TIGR03950">
    <property type="entry name" value="sidero_Fe_reduc"/>
    <property type="match status" value="1"/>
</dbReference>
<accession>A0ABU7G0Q5</accession>
<evidence type="ECO:0000313" key="1">
    <source>
        <dbReference type="EMBL" id="MEE1672997.1"/>
    </source>
</evidence>
<reference evidence="2" key="1">
    <citation type="submission" date="2023-07" db="EMBL/GenBank/DDBJ databases">
        <title>Draft genome sequence of Agarivorans aestuarii strain ZMCS4, a CAZymes producing bacteria isolated from the marine brown algae Clodostephus spongiosus.</title>
        <authorList>
            <person name="Lorente B."/>
            <person name="Cabral C."/>
            <person name="Frias J."/>
            <person name="Faria J."/>
            <person name="Toubarro D."/>
        </authorList>
    </citation>
    <scope>NUCLEOTIDE SEQUENCE [LARGE SCALE GENOMIC DNA]</scope>
    <source>
        <strain evidence="2">ZMCS4</strain>
    </source>
</reference>
<dbReference type="InterPro" id="IPR023998">
    <property type="entry name" value="FCR-like"/>
</dbReference>
<organism evidence="1 2">
    <name type="scientific">Agarivorans aestuarii</name>
    <dbReference type="NCBI Taxonomy" id="1563703"/>
    <lineage>
        <taxon>Bacteria</taxon>
        <taxon>Pseudomonadati</taxon>
        <taxon>Pseudomonadota</taxon>
        <taxon>Gammaproteobacteria</taxon>
        <taxon>Alteromonadales</taxon>
        <taxon>Alteromonadaceae</taxon>
        <taxon>Agarivorans</taxon>
    </lineage>
</organism>
<comment type="caution">
    <text evidence="1">The sequence shown here is derived from an EMBL/GenBank/DDBJ whole genome shotgun (WGS) entry which is preliminary data.</text>
</comment>
<protein>
    <submittedName>
        <fullName evidence="1">Siderophore ferric iron reductase</fullName>
    </submittedName>
</protein>
<dbReference type="RefSeq" id="WP_329774374.1">
    <property type="nucleotide sequence ID" value="NZ_JAYDYW010000004.1"/>
</dbReference>
<keyword evidence="2" id="KW-1185">Reference proteome</keyword>
<evidence type="ECO:0000313" key="2">
    <source>
        <dbReference type="Proteomes" id="UP001310248"/>
    </source>
</evidence>